<organism evidence="9 10">
    <name type="scientific">Candidatus Uhrbacteria bacterium RIFCSPLOWO2_02_FULL_48_12</name>
    <dbReference type="NCBI Taxonomy" id="1802407"/>
    <lineage>
        <taxon>Bacteria</taxon>
        <taxon>Candidatus Uhriibacteriota</taxon>
    </lineage>
</organism>
<dbReference type="PANTHER" id="PTHR10871">
    <property type="entry name" value="30S RIBOSOMAL PROTEIN S13/40S RIBOSOMAL PROTEIN S18"/>
    <property type="match status" value="1"/>
</dbReference>
<dbReference type="PIRSF" id="PIRSF002134">
    <property type="entry name" value="Ribosomal_S13"/>
    <property type="match status" value="1"/>
</dbReference>
<name>A0A1F7V9N0_9BACT</name>
<evidence type="ECO:0000256" key="7">
    <source>
        <dbReference type="HAMAP-Rule" id="MF_01315"/>
    </source>
</evidence>
<proteinExistence type="inferred from homology"/>
<evidence type="ECO:0000256" key="1">
    <source>
        <dbReference type="ARBA" id="ARBA00008080"/>
    </source>
</evidence>
<dbReference type="GO" id="GO:0015935">
    <property type="term" value="C:small ribosomal subunit"/>
    <property type="evidence" value="ECO:0007669"/>
    <property type="project" value="TreeGrafter"/>
</dbReference>
<gene>
    <name evidence="7" type="primary">rpsM</name>
    <name evidence="9" type="ORF">A3I40_03620</name>
</gene>
<evidence type="ECO:0000313" key="9">
    <source>
        <dbReference type="EMBL" id="OGL87220.1"/>
    </source>
</evidence>
<dbReference type="GO" id="GO:0019843">
    <property type="term" value="F:rRNA binding"/>
    <property type="evidence" value="ECO:0007669"/>
    <property type="project" value="UniProtKB-UniRule"/>
</dbReference>
<dbReference type="InterPro" id="IPR010979">
    <property type="entry name" value="Ribosomal_uS13-like_H2TH"/>
</dbReference>
<dbReference type="Gene3D" id="1.10.8.50">
    <property type="match status" value="1"/>
</dbReference>
<evidence type="ECO:0000256" key="4">
    <source>
        <dbReference type="ARBA" id="ARBA00022980"/>
    </source>
</evidence>
<protein>
    <recommendedName>
        <fullName evidence="6 7">Small ribosomal subunit protein uS13</fullName>
    </recommendedName>
</protein>
<sequence length="130" mass="14815">MARIAGVTLPNDKRIEIALTYIYGVGINLSHSILAGAKIDGNIRVKDLKENQLSAIREQIENKKLRVEGDLKRDILMHIRRLKDIGCYRGVRHIKHLPLRGQRTKTNTRTVRGNVRRTMGSGRKDAHQKT</sequence>
<dbReference type="Proteomes" id="UP000178723">
    <property type="component" value="Unassembled WGS sequence"/>
</dbReference>
<dbReference type="HAMAP" id="MF_01315">
    <property type="entry name" value="Ribosomal_uS13"/>
    <property type="match status" value="1"/>
</dbReference>
<keyword evidence="5 7" id="KW-0687">Ribonucleoprotein</keyword>
<keyword evidence="4 7" id="KW-0689">Ribosomal protein</keyword>
<comment type="subunit">
    <text evidence="7">Part of the 30S ribosomal subunit. Forms a loose heterodimer with protein S19. Forms two bridges to the 50S subunit in the 70S ribosome.</text>
</comment>
<dbReference type="Pfam" id="PF00416">
    <property type="entry name" value="Ribosomal_S13"/>
    <property type="match status" value="1"/>
</dbReference>
<dbReference type="FunFam" id="1.10.8.50:FF:000001">
    <property type="entry name" value="30S ribosomal protein S13"/>
    <property type="match status" value="1"/>
</dbReference>
<dbReference type="EMBL" id="MGEP01000030">
    <property type="protein sequence ID" value="OGL87220.1"/>
    <property type="molecule type" value="Genomic_DNA"/>
</dbReference>
<dbReference type="GO" id="GO:0006412">
    <property type="term" value="P:translation"/>
    <property type="evidence" value="ECO:0007669"/>
    <property type="project" value="UniProtKB-UniRule"/>
</dbReference>
<dbReference type="GO" id="GO:0005829">
    <property type="term" value="C:cytosol"/>
    <property type="evidence" value="ECO:0007669"/>
    <property type="project" value="TreeGrafter"/>
</dbReference>
<comment type="similarity">
    <text evidence="1 7 8">Belongs to the universal ribosomal protein uS13 family.</text>
</comment>
<evidence type="ECO:0000256" key="6">
    <source>
        <dbReference type="ARBA" id="ARBA00035166"/>
    </source>
</evidence>
<dbReference type="PROSITE" id="PS50159">
    <property type="entry name" value="RIBOSOMAL_S13_2"/>
    <property type="match status" value="1"/>
</dbReference>
<dbReference type="PANTHER" id="PTHR10871:SF1">
    <property type="entry name" value="SMALL RIBOSOMAL SUBUNIT PROTEIN US13M"/>
    <property type="match status" value="1"/>
</dbReference>
<dbReference type="STRING" id="1802407.A3I40_03620"/>
<dbReference type="NCBIfam" id="TIGR03631">
    <property type="entry name" value="uS13_bact"/>
    <property type="match status" value="1"/>
</dbReference>
<keyword evidence="3 7" id="KW-0694">RNA-binding</keyword>
<accession>A0A1F7V9N0</accession>
<dbReference type="PROSITE" id="PS00646">
    <property type="entry name" value="RIBOSOMAL_S13_1"/>
    <property type="match status" value="1"/>
</dbReference>
<dbReference type="Gene3D" id="4.10.910.10">
    <property type="entry name" value="30s ribosomal protein s13, domain 2"/>
    <property type="match status" value="1"/>
</dbReference>
<evidence type="ECO:0000256" key="3">
    <source>
        <dbReference type="ARBA" id="ARBA00022884"/>
    </source>
</evidence>
<dbReference type="InterPro" id="IPR027437">
    <property type="entry name" value="Rbsml_uS13_C"/>
</dbReference>
<comment type="function">
    <text evidence="7">Located at the top of the head of the 30S subunit, it contacts several helices of the 16S rRNA. In the 70S ribosome it contacts the 23S rRNA (bridge B1a) and protein L5 of the 50S subunit (bridge B1b), connecting the 2 subunits; these bridges are implicated in subunit movement. Contacts the tRNAs in the A and P-sites.</text>
</comment>
<reference evidence="9 10" key="1">
    <citation type="journal article" date="2016" name="Nat. Commun.">
        <title>Thousands of microbial genomes shed light on interconnected biogeochemical processes in an aquifer system.</title>
        <authorList>
            <person name="Anantharaman K."/>
            <person name="Brown C.T."/>
            <person name="Hug L.A."/>
            <person name="Sharon I."/>
            <person name="Castelle C.J."/>
            <person name="Probst A.J."/>
            <person name="Thomas B.C."/>
            <person name="Singh A."/>
            <person name="Wilkins M.J."/>
            <person name="Karaoz U."/>
            <person name="Brodie E.L."/>
            <person name="Williams K.H."/>
            <person name="Hubbard S.S."/>
            <person name="Banfield J.F."/>
        </authorList>
    </citation>
    <scope>NUCLEOTIDE SEQUENCE [LARGE SCALE GENOMIC DNA]</scope>
</reference>
<evidence type="ECO:0000256" key="8">
    <source>
        <dbReference type="RuleBase" id="RU003830"/>
    </source>
</evidence>
<evidence type="ECO:0000313" key="10">
    <source>
        <dbReference type="Proteomes" id="UP000178723"/>
    </source>
</evidence>
<comment type="caution">
    <text evidence="9">The sequence shown here is derived from an EMBL/GenBank/DDBJ whole genome shotgun (WGS) entry which is preliminary data.</text>
</comment>
<dbReference type="GO" id="GO:0000049">
    <property type="term" value="F:tRNA binding"/>
    <property type="evidence" value="ECO:0007669"/>
    <property type="project" value="UniProtKB-UniRule"/>
</dbReference>
<dbReference type="GO" id="GO:0003735">
    <property type="term" value="F:structural constituent of ribosome"/>
    <property type="evidence" value="ECO:0007669"/>
    <property type="project" value="InterPro"/>
</dbReference>
<dbReference type="InterPro" id="IPR019980">
    <property type="entry name" value="Ribosomal_uS13_bac-type"/>
</dbReference>
<dbReference type="AlphaFoldDB" id="A0A1F7V9N0"/>
<evidence type="ECO:0000256" key="2">
    <source>
        <dbReference type="ARBA" id="ARBA00022730"/>
    </source>
</evidence>
<dbReference type="InterPro" id="IPR018269">
    <property type="entry name" value="Ribosomal_uS13_CS"/>
</dbReference>
<dbReference type="SUPFAM" id="SSF46946">
    <property type="entry name" value="S13-like H2TH domain"/>
    <property type="match status" value="1"/>
</dbReference>
<evidence type="ECO:0000256" key="5">
    <source>
        <dbReference type="ARBA" id="ARBA00023274"/>
    </source>
</evidence>
<keyword evidence="7" id="KW-0820">tRNA-binding</keyword>
<keyword evidence="2 7" id="KW-0699">rRNA-binding</keyword>
<dbReference type="InterPro" id="IPR001892">
    <property type="entry name" value="Ribosomal_uS13"/>
</dbReference>